<comment type="caution">
    <text evidence="1">The sequence shown here is derived from an EMBL/GenBank/DDBJ whole genome shotgun (WGS) entry which is preliminary data.</text>
</comment>
<dbReference type="AlphaFoldDB" id="A0A6A6KM87"/>
<sequence length="96" mass="11019">MRAEAKRKVRISYRLCRLYAIGARRTDGTESNSKPKFHFKPLRTIFIGEFQAKCEEIVLVRKVFDEITERNLVFWSAMINGHAGTAMVNKTLGALD</sequence>
<keyword evidence="2" id="KW-1185">Reference proteome</keyword>
<accession>A0A6A6KM87</accession>
<protein>
    <submittedName>
        <fullName evidence="1">Uncharacterized protein</fullName>
    </submittedName>
</protein>
<evidence type="ECO:0000313" key="1">
    <source>
        <dbReference type="EMBL" id="KAF2288539.1"/>
    </source>
</evidence>
<dbReference type="EMBL" id="JAAGAX010000016">
    <property type="protein sequence ID" value="KAF2288539.1"/>
    <property type="molecule type" value="Genomic_DNA"/>
</dbReference>
<evidence type="ECO:0000313" key="2">
    <source>
        <dbReference type="Proteomes" id="UP000467840"/>
    </source>
</evidence>
<dbReference type="Proteomes" id="UP000467840">
    <property type="component" value="Chromosome 8"/>
</dbReference>
<organism evidence="1 2">
    <name type="scientific">Hevea brasiliensis</name>
    <name type="common">Para rubber tree</name>
    <name type="synonym">Siphonia brasiliensis</name>
    <dbReference type="NCBI Taxonomy" id="3981"/>
    <lineage>
        <taxon>Eukaryota</taxon>
        <taxon>Viridiplantae</taxon>
        <taxon>Streptophyta</taxon>
        <taxon>Embryophyta</taxon>
        <taxon>Tracheophyta</taxon>
        <taxon>Spermatophyta</taxon>
        <taxon>Magnoliopsida</taxon>
        <taxon>eudicotyledons</taxon>
        <taxon>Gunneridae</taxon>
        <taxon>Pentapetalae</taxon>
        <taxon>rosids</taxon>
        <taxon>fabids</taxon>
        <taxon>Malpighiales</taxon>
        <taxon>Euphorbiaceae</taxon>
        <taxon>Crotonoideae</taxon>
        <taxon>Micrandreae</taxon>
        <taxon>Hevea</taxon>
    </lineage>
</organism>
<gene>
    <name evidence="1" type="ORF">GH714_008290</name>
</gene>
<reference evidence="1 2" key="1">
    <citation type="journal article" date="2020" name="Mol. Plant">
        <title>The Chromosome-Based Rubber Tree Genome Provides New Insights into Spurge Genome Evolution and Rubber Biosynthesis.</title>
        <authorList>
            <person name="Liu J."/>
            <person name="Shi C."/>
            <person name="Shi C.C."/>
            <person name="Li W."/>
            <person name="Zhang Q.J."/>
            <person name="Zhang Y."/>
            <person name="Li K."/>
            <person name="Lu H.F."/>
            <person name="Shi C."/>
            <person name="Zhu S.T."/>
            <person name="Xiao Z.Y."/>
            <person name="Nan H."/>
            <person name="Yue Y."/>
            <person name="Zhu X.G."/>
            <person name="Wu Y."/>
            <person name="Hong X.N."/>
            <person name="Fan G.Y."/>
            <person name="Tong Y."/>
            <person name="Zhang D."/>
            <person name="Mao C.L."/>
            <person name="Liu Y.L."/>
            <person name="Hao S.J."/>
            <person name="Liu W.Q."/>
            <person name="Lv M.Q."/>
            <person name="Zhang H.B."/>
            <person name="Liu Y."/>
            <person name="Hu-Tang G.R."/>
            <person name="Wang J.P."/>
            <person name="Wang J.H."/>
            <person name="Sun Y.H."/>
            <person name="Ni S.B."/>
            <person name="Chen W.B."/>
            <person name="Zhang X.C."/>
            <person name="Jiao Y.N."/>
            <person name="Eichler E.E."/>
            <person name="Li G.H."/>
            <person name="Liu X."/>
            <person name="Gao L.Z."/>
        </authorList>
    </citation>
    <scope>NUCLEOTIDE SEQUENCE [LARGE SCALE GENOMIC DNA]</scope>
    <source>
        <strain evidence="2">cv. GT1</strain>
        <tissue evidence="1">Leaf</tissue>
    </source>
</reference>
<proteinExistence type="predicted"/>
<name>A0A6A6KM87_HEVBR</name>